<gene>
    <name evidence="1" type="ordered locus">THEYE_A0478</name>
</gene>
<name>B5YJA8_THEYD</name>
<dbReference type="PATRIC" id="fig|289376.4.peg.473"/>
<organism evidence="1 2">
    <name type="scientific">Thermodesulfovibrio yellowstonii (strain ATCC 51303 / DSM 11347 / YP87)</name>
    <dbReference type="NCBI Taxonomy" id="289376"/>
    <lineage>
        <taxon>Bacteria</taxon>
        <taxon>Pseudomonadati</taxon>
        <taxon>Nitrospirota</taxon>
        <taxon>Thermodesulfovibrionia</taxon>
        <taxon>Thermodesulfovibrionales</taxon>
        <taxon>Thermodesulfovibrionaceae</taxon>
        <taxon>Thermodesulfovibrio</taxon>
    </lineage>
</organism>
<dbReference type="EnsemblBacteria" id="ACI21183">
    <property type="protein sequence ID" value="ACI21183"/>
    <property type="gene ID" value="THEYE_A0478"/>
</dbReference>
<evidence type="ECO:0000313" key="1">
    <source>
        <dbReference type="EMBL" id="ACI21183.1"/>
    </source>
</evidence>
<protein>
    <recommendedName>
        <fullName evidence="3">Glycosyltransferase</fullName>
    </recommendedName>
</protein>
<keyword evidence="2" id="KW-1185">Reference proteome</keyword>
<dbReference type="SUPFAM" id="SSF53756">
    <property type="entry name" value="UDP-Glycosyltransferase/glycogen phosphorylase"/>
    <property type="match status" value="1"/>
</dbReference>
<dbReference type="EMBL" id="CP001147">
    <property type="protein sequence ID" value="ACI21183.1"/>
    <property type="molecule type" value="Genomic_DNA"/>
</dbReference>
<dbReference type="AlphaFoldDB" id="B5YJA8"/>
<reference evidence="2" key="1">
    <citation type="submission" date="2008-08" db="EMBL/GenBank/DDBJ databases">
        <title>The complete genome sequence of Thermodesulfovibrio yellowstonii strain ATCC 51303 / DSM 11347 / YP87.</title>
        <authorList>
            <person name="Dodson R.J."/>
            <person name="Durkin A.S."/>
            <person name="Wu M."/>
            <person name="Eisen J."/>
            <person name="Sutton G."/>
        </authorList>
    </citation>
    <scope>NUCLEOTIDE SEQUENCE [LARGE SCALE GENOMIC DNA]</scope>
    <source>
        <strain evidence="2">ATCC 51303 / DSM 11347 / YP87</strain>
    </source>
</reference>
<dbReference type="CDD" id="cd03801">
    <property type="entry name" value="GT4_PimA-like"/>
    <property type="match status" value="1"/>
</dbReference>
<dbReference type="InParanoid" id="B5YJA8"/>
<proteinExistence type="predicted"/>
<dbReference type="eggNOG" id="COG0438">
    <property type="taxonomic scope" value="Bacteria"/>
</dbReference>
<dbReference type="KEGG" id="tye:THEYE_A0478"/>
<dbReference type="RefSeq" id="WP_012545904.1">
    <property type="nucleotide sequence ID" value="NC_011296.1"/>
</dbReference>
<dbReference type="STRING" id="289376.THEYE_A0478"/>
<sequence>MNLCLITNGLPGPAYHGGAVTCWAIVKAAIVREHRVTVLSLFDTSEFNPYLESKDIQTKGLYDIGAAVEFVNFDYMGLSGLSKSTDFKSKIAHRVKRIINPPMEHYFPWAKLKKEVENKLSQIKPDAIFVYHFDALSAVYNINTAPKMAGVGDLWHLPGYFRWRIKKPSIRKYLLEGPYQLAYSLIFKKLMLQMLANCQKRGAFAAHYAEWLRKQKGFEDSLYLRTPVHDPVGSKWRELRDEYISKRENKNPKILMIGDITGTAAKWGLCLFKNEVLPELEKEFGKNGFEIHLVGGGQLDGEFKILCELPYIRVRGRIVPPDVEFLSSDILFVPTPITLGIRVRIITGFSYGSCVVTHKANTAGIPEIEHDNNALVSDSGAGLAKEIIRALKDKELRKKLEQNARKTFENYFSEKTAAENIVKEIEKII</sequence>
<evidence type="ECO:0000313" key="2">
    <source>
        <dbReference type="Proteomes" id="UP000000718"/>
    </source>
</evidence>
<dbReference type="Gene3D" id="3.40.50.2000">
    <property type="entry name" value="Glycogen Phosphorylase B"/>
    <property type="match status" value="1"/>
</dbReference>
<dbReference type="Proteomes" id="UP000000718">
    <property type="component" value="Chromosome"/>
</dbReference>
<dbReference type="OrthoDB" id="8453690at2"/>
<reference evidence="1 2" key="2">
    <citation type="journal article" date="2015" name="Genome Announc.">
        <title>Genome Sequence of the Sulfate-Reducing Thermophilic Bacterium Thermodesulfovibrio yellowstonii Strain DSM 11347T (Phylum Nitrospirae).</title>
        <authorList>
            <person name="Bhatnagar S."/>
            <person name="Badger J.H."/>
            <person name="Madupu R."/>
            <person name="Khouri H.M."/>
            <person name="O'Connor E.M."/>
            <person name="Robb F.T."/>
            <person name="Ward N.L."/>
            <person name="Eisen J.A."/>
        </authorList>
    </citation>
    <scope>NUCLEOTIDE SEQUENCE [LARGE SCALE GENOMIC DNA]</scope>
    <source>
        <strain evidence="2">ATCC 51303 / DSM 11347 / YP87</strain>
    </source>
</reference>
<accession>B5YJA8</accession>
<evidence type="ECO:0008006" key="3">
    <source>
        <dbReference type="Google" id="ProtNLM"/>
    </source>
</evidence>
<dbReference type="HOGENOM" id="CLU_639240_0_0_0"/>